<feature type="disulfide bond" evidence="8">
    <location>
        <begin position="151"/>
        <end position="157"/>
    </location>
</feature>
<feature type="binding site" evidence="10">
    <location>
        <position position="440"/>
    </location>
    <ligand>
        <name>Zn(2+)</name>
        <dbReference type="ChEBI" id="CHEBI:29105"/>
        <label>2</label>
        <note>catalytic</note>
    </ligand>
</feature>
<gene>
    <name evidence="12" type="ordered locus">Terro_0304</name>
</gene>
<dbReference type="GO" id="GO:0006508">
    <property type="term" value="P:proteolysis"/>
    <property type="evidence" value="ECO:0007669"/>
    <property type="project" value="InterPro"/>
</dbReference>
<evidence type="ECO:0000256" key="4">
    <source>
        <dbReference type="PIRSR" id="PIRSR601548-1"/>
    </source>
</evidence>
<feature type="binding site" evidence="7">
    <location>
        <position position="440"/>
    </location>
    <ligand>
        <name>Zn(2+)</name>
        <dbReference type="ChEBI" id="CHEBI:29105"/>
        <label>1</label>
        <note>catalytic</note>
    </ligand>
</feature>
<evidence type="ECO:0000256" key="9">
    <source>
        <dbReference type="PIRSR" id="PIRSR601548-5"/>
    </source>
</evidence>
<dbReference type="eggNOG" id="COG1164">
    <property type="taxonomic scope" value="Bacteria"/>
</dbReference>
<dbReference type="Proteomes" id="UP000006056">
    <property type="component" value="Chromosome"/>
</dbReference>
<accession>I3ZBN5</accession>
<protein>
    <submittedName>
        <fullName evidence="12">Oligoendopeptidase F</fullName>
    </submittedName>
</protein>
<feature type="binding site" evidence="7">
    <location>
        <position position="412"/>
    </location>
    <ligand>
        <name>Zn(2+)</name>
        <dbReference type="ChEBI" id="CHEBI:29105"/>
        <label>1</label>
        <note>catalytic</note>
    </ligand>
</feature>
<evidence type="ECO:0000256" key="3">
    <source>
        <dbReference type="ARBA" id="ARBA00023180"/>
    </source>
</evidence>
<reference evidence="12 13" key="1">
    <citation type="submission" date="2012-06" db="EMBL/GenBank/DDBJ databases">
        <title>Complete genome of Terriglobus roseus DSM 18391.</title>
        <authorList>
            <consortium name="US DOE Joint Genome Institute (JGI-PGF)"/>
            <person name="Lucas S."/>
            <person name="Copeland A."/>
            <person name="Lapidus A."/>
            <person name="Glavina del Rio T."/>
            <person name="Dalin E."/>
            <person name="Tice H."/>
            <person name="Bruce D."/>
            <person name="Goodwin L."/>
            <person name="Pitluck S."/>
            <person name="Peters L."/>
            <person name="Mikhailova N."/>
            <person name="Munk A.C.C."/>
            <person name="Kyrpides N."/>
            <person name="Mavromatis K."/>
            <person name="Ivanova N."/>
            <person name="Brettin T."/>
            <person name="Detter J.C."/>
            <person name="Han C."/>
            <person name="Larimer F."/>
            <person name="Land M."/>
            <person name="Hauser L."/>
            <person name="Markowitz V."/>
            <person name="Cheng J.-F."/>
            <person name="Hugenholtz P."/>
            <person name="Woyke T."/>
            <person name="Wu D."/>
            <person name="Brambilla E."/>
            <person name="Klenk H.-P."/>
            <person name="Eisen J.A."/>
        </authorList>
    </citation>
    <scope>NUCLEOTIDE SEQUENCE [LARGE SCALE GENOMIC DNA]</scope>
    <source>
        <strain evidence="13">DSM 18391 / NRRL B-41598 / KBS 63</strain>
    </source>
</reference>
<evidence type="ECO:0000256" key="10">
    <source>
        <dbReference type="PIRSR" id="PIRSR601548-8"/>
    </source>
</evidence>
<dbReference type="FunFam" id="1.10.1370.30:FF:000005">
    <property type="entry name" value="Angiotensin-converting enzyme"/>
    <property type="match status" value="1"/>
</dbReference>
<evidence type="ECO:0000256" key="5">
    <source>
        <dbReference type="PIRSR" id="PIRSR601548-11"/>
    </source>
</evidence>
<dbReference type="CDD" id="cd06461">
    <property type="entry name" value="M2_ACE"/>
    <property type="match status" value="1"/>
</dbReference>
<keyword evidence="7" id="KW-0862">Zinc</keyword>
<dbReference type="GO" id="GO:0008237">
    <property type="term" value="F:metallopeptidase activity"/>
    <property type="evidence" value="ECO:0007669"/>
    <property type="project" value="InterPro"/>
</dbReference>
<feature type="binding site" evidence="7">
    <location>
        <position position="416"/>
    </location>
    <ligand>
        <name>Zn(2+)</name>
        <dbReference type="ChEBI" id="CHEBI:29105"/>
        <label>1</label>
        <note>catalytic</note>
    </ligand>
</feature>
<feature type="signal peptide" evidence="11">
    <location>
        <begin position="1"/>
        <end position="34"/>
    </location>
</feature>
<evidence type="ECO:0000256" key="8">
    <source>
        <dbReference type="PIRSR" id="PIRSR601548-4"/>
    </source>
</evidence>
<evidence type="ECO:0000256" key="6">
    <source>
        <dbReference type="PIRSR" id="PIRSR601548-2"/>
    </source>
</evidence>
<dbReference type="STRING" id="926566.Terro_0304"/>
<evidence type="ECO:0000256" key="2">
    <source>
        <dbReference type="ARBA" id="ARBA00023157"/>
    </source>
</evidence>
<evidence type="ECO:0000256" key="7">
    <source>
        <dbReference type="PIRSR" id="PIRSR601548-3"/>
    </source>
</evidence>
<feature type="binding site" evidence="10">
    <location>
        <position position="412"/>
    </location>
    <ligand>
        <name>Zn(2+)</name>
        <dbReference type="ChEBI" id="CHEBI:29105"/>
        <label>2</label>
        <note>catalytic</note>
    </ligand>
</feature>
<keyword evidence="13" id="KW-1185">Reference proteome</keyword>
<dbReference type="PROSITE" id="PS52011">
    <property type="entry name" value="PEPTIDASE_M2"/>
    <property type="match status" value="1"/>
</dbReference>
<feature type="binding site" evidence="6">
    <location>
        <position position="221"/>
    </location>
    <ligand>
        <name>chloride</name>
        <dbReference type="ChEBI" id="CHEBI:17996"/>
        <label>1</label>
    </ligand>
</feature>
<proteinExistence type="predicted"/>
<dbReference type="HOGENOM" id="CLU_014364_3_0_0"/>
<dbReference type="InterPro" id="IPR001548">
    <property type="entry name" value="Peptidase_M2"/>
</dbReference>
<dbReference type="GO" id="GO:0008241">
    <property type="term" value="F:peptidyl-dipeptidase activity"/>
    <property type="evidence" value="ECO:0007669"/>
    <property type="project" value="InterPro"/>
</dbReference>
<feature type="active site" description="Proton acceptor 1" evidence="4">
    <location>
        <position position="413"/>
    </location>
</feature>
<feature type="glycosylation site" description="N-linked (GlcNAc...) asparagine" evidence="9">
    <location>
        <position position="51"/>
    </location>
</feature>
<feature type="active site" description="Proton acceptor 2" evidence="5">
    <location>
        <position position="413"/>
    </location>
</feature>
<dbReference type="KEGG" id="trs:Terro_0304"/>
<feature type="binding site" evidence="6">
    <location>
        <position position="549"/>
    </location>
    <ligand>
        <name>chloride</name>
        <dbReference type="ChEBI" id="CHEBI:17996"/>
        <label>1</label>
    </ligand>
</feature>
<dbReference type="PANTHER" id="PTHR10514">
    <property type="entry name" value="ANGIOTENSIN-CONVERTING ENZYME"/>
    <property type="match status" value="1"/>
</dbReference>
<dbReference type="AlphaFoldDB" id="I3ZBN5"/>
<dbReference type="EMBL" id="CP003379">
    <property type="protein sequence ID" value="AFL86653.1"/>
    <property type="molecule type" value="Genomic_DNA"/>
</dbReference>
<keyword evidence="7" id="KW-0479">Metal-binding</keyword>
<dbReference type="PANTHER" id="PTHR10514:SF27">
    <property type="entry name" value="ANGIOTENSIN-CONVERTING ENZYME"/>
    <property type="match status" value="1"/>
</dbReference>
<dbReference type="Gene3D" id="1.10.1370.30">
    <property type="match status" value="1"/>
</dbReference>
<dbReference type="SUPFAM" id="SSF55486">
    <property type="entry name" value="Metalloproteases ('zincins'), catalytic domain"/>
    <property type="match status" value="1"/>
</dbReference>
<dbReference type="GO" id="GO:0016020">
    <property type="term" value="C:membrane"/>
    <property type="evidence" value="ECO:0007669"/>
    <property type="project" value="InterPro"/>
</dbReference>
<organism evidence="12 13">
    <name type="scientific">Terriglobus roseus (strain DSM 18391 / NRRL B-41598 / KBS 63)</name>
    <dbReference type="NCBI Taxonomy" id="926566"/>
    <lineage>
        <taxon>Bacteria</taxon>
        <taxon>Pseudomonadati</taxon>
        <taxon>Acidobacteriota</taxon>
        <taxon>Terriglobia</taxon>
        <taxon>Terriglobales</taxon>
        <taxon>Acidobacteriaceae</taxon>
        <taxon>Terriglobus</taxon>
    </lineage>
</organism>
<evidence type="ECO:0000313" key="13">
    <source>
        <dbReference type="Proteomes" id="UP000006056"/>
    </source>
</evidence>
<dbReference type="PRINTS" id="PR00791">
    <property type="entry name" value="PEPDIPTASEA"/>
</dbReference>
<feature type="active site" description="Proton donor 2" evidence="5">
    <location>
        <position position="540"/>
    </location>
</feature>
<feature type="disulfide bond" evidence="8">
    <location>
        <begin position="565"/>
        <end position="577"/>
    </location>
</feature>
<feature type="active site" description="Proton donor 1" evidence="4">
    <location>
        <position position="540"/>
    </location>
</feature>
<feature type="disulfide bond" evidence="8">
    <location>
        <begin position="381"/>
        <end position="399"/>
    </location>
</feature>
<evidence type="ECO:0000313" key="12">
    <source>
        <dbReference type="EMBL" id="AFL86653.1"/>
    </source>
</evidence>
<keyword evidence="2 8" id="KW-1015">Disulfide bond</keyword>
<sequence length="638" mass="70839">MAPVESTRSYTRAMRFSSLVLAASLSLSCVSAVAQAPATVADAKAFLDRANASLLKAAVDGSHAEWLAETYINEDSEATTALLSEQSSKLTLDLIEESHKFDKLTLPADMRRQMMLLQVNAPAAPHDPKLLAEESQLAAALTGEYGKGKYCATPDKCMSIDEVDTFMAKTRDADALTKVWVGWHSVGAPMRQKYARLAELQNIGAKEQGYKDTGELWRAGYDMKPAEFSAELNRAWTQLEPLYRELHTYVRHRLIAKYGAAADRKDGLIPAQLLGNTWAQEWGNIYDIVAPTDPKLSQFKPLNLEAALKQQIAAKDPAAAASFVTAGDLTDDKGHAAQIAAAKDMVKYGESFFTSLGFPALPKTFWERSQFVHPRDRDVVCHASAWDIDQVDDLRVKMCIEVSADYFQVVHHELGHNFYQRAYNQQPMLFRSGANDGFHEAIGDAVALSITPGYLKQLKLADTEPPAEADIPLQLRTALDKVAFLPFALALDTWRWQVFSGEIKPADYNKAWWQLRAKYQGIVPPVERSEADFDPGAKMHVPANVPYARYFLARVYQFQFYKAMCDASGYKGALNRCSFYGSKAAGDKLSAMLMAGQSQPWQQTLKGMTGTDHLDAQPMLDYFAPLYNWLKVQNAAAN</sequence>
<name>I3ZBN5_TERRK</name>
<feature type="binding site" evidence="10">
    <location>
        <position position="416"/>
    </location>
    <ligand>
        <name>Zn(2+)</name>
        <dbReference type="ChEBI" id="CHEBI:29105"/>
        <label>2</label>
        <note>catalytic</note>
    </ligand>
</feature>
<evidence type="ECO:0000256" key="11">
    <source>
        <dbReference type="SAM" id="SignalP"/>
    </source>
</evidence>
<dbReference type="PATRIC" id="fig|926566.3.peg.304"/>
<dbReference type="Pfam" id="PF01401">
    <property type="entry name" value="Peptidase_M2"/>
    <property type="match status" value="1"/>
</dbReference>
<feature type="chain" id="PRO_5003684432" evidence="11">
    <location>
        <begin position="35"/>
        <end position="638"/>
    </location>
</feature>
<keyword evidence="3 9" id="KW-0325">Glycoprotein</keyword>
<evidence type="ECO:0000256" key="1">
    <source>
        <dbReference type="ARBA" id="ARBA00022729"/>
    </source>
</evidence>
<keyword evidence="1 11" id="KW-0732">Signal</keyword>